<evidence type="ECO:0000313" key="4">
    <source>
        <dbReference type="EMBL" id="MDN4463560.1"/>
    </source>
</evidence>
<dbReference type="RefSeq" id="WP_301132543.1">
    <property type="nucleotide sequence ID" value="NZ_BAAAUQ010000010.1"/>
</dbReference>
<feature type="transmembrane region" description="Helical" evidence="2">
    <location>
        <begin position="177"/>
        <end position="207"/>
    </location>
</feature>
<feature type="compositionally biased region" description="Low complexity" evidence="1">
    <location>
        <begin position="385"/>
        <end position="407"/>
    </location>
</feature>
<gene>
    <name evidence="4" type="ORF">KZC48_03955</name>
</gene>
<feature type="compositionally biased region" description="Pro residues" evidence="1">
    <location>
        <begin position="408"/>
        <end position="417"/>
    </location>
</feature>
<name>A0ABT8FQS6_9MICO</name>
<keyword evidence="2" id="KW-1133">Transmembrane helix</keyword>
<feature type="transmembrane region" description="Helical" evidence="2">
    <location>
        <begin position="227"/>
        <end position="254"/>
    </location>
</feature>
<feature type="transmembrane region" description="Helical" evidence="2">
    <location>
        <begin position="89"/>
        <end position="122"/>
    </location>
</feature>
<evidence type="ECO:0000256" key="1">
    <source>
        <dbReference type="SAM" id="MobiDB-lite"/>
    </source>
</evidence>
<sequence>MTAYPAWTPASRPGIIPLHPLSFGTILGRSFTALRQNPRVLLGFALVVQTVAYLVVLVAIGGVAFATFARLDTVRPGSEEFETILVGSIAITAIASLVLGLAAGALGVLVQAIVVTEVTHAAVAEKLRLGQLWQRVKPVAWRLIGYTALILVVIVGALAIVALVIVSLALVAVPVAVILGILIVLGMIPLAWWLTIKLLLVPAVILVEQATIGRAIGRSWRLTKGRFWPALGVIFLISLVFGAVGQVISIPFTFLSSGLTTIISPTGDPAPAVIIGTIVTLLLAQVLTLLIQAVAVVVTSTATALIYIDARMRREGLDLDLMAYVEQRDAGATGLGDPYRAHIGREIAPRAAAPAPVPGAAPYPPAAGYPGAGYTAPGATYAPPAGYAPAAAPAPSAAPEAPAASTPDPSPQSPAAPAPTQWAAPGTSGSEAPRE</sequence>
<feature type="transmembrane region" description="Helical" evidence="2">
    <location>
        <begin position="143"/>
        <end position="171"/>
    </location>
</feature>
<feature type="domain" description="Glycerophosphoryl diester phosphodiesterase membrane" evidence="3">
    <location>
        <begin position="181"/>
        <end position="299"/>
    </location>
</feature>
<evidence type="ECO:0000256" key="2">
    <source>
        <dbReference type="SAM" id="Phobius"/>
    </source>
</evidence>
<evidence type="ECO:0000259" key="3">
    <source>
        <dbReference type="Pfam" id="PF10110"/>
    </source>
</evidence>
<comment type="caution">
    <text evidence="4">The sequence shown here is derived from an EMBL/GenBank/DDBJ whole genome shotgun (WGS) entry which is preliminary data.</text>
</comment>
<evidence type="ECO:0000313" key="5">
    <source>
        <dbReference type="Proteomes" id="UP001172731"/>
    </source>
</evidence>
<dbReference type="EMBL" id="JAHWXI010000003">
    <property type="protein sequence ID" value="MDN4463560.1"/>
    <property type="molecule type" value="Genomic_DNA"/>
</dbReference>
<reference evidence="4" key="1">
    <citation type="submission" date="2021-06" db="EMBL/GenBank/DDBJ databases">
        <title>Genome-based taxonomic framework of Microbacterium strains isolated from marine environment, the description of four new species and reclassification of four preexisting species.</title>
        <authorList>
            <person name="Lee S.D."/>
            <person name="Kim S.-M."/>
            <person name="Byeon Y.-S."/>
            <person name="Yang H.L."/>
            <person name="Kim I.S."/>
        </authorList>
    </citation>
    <scope>NUCLEOTIDE SEQUENCE</scope>
    <source>
        <strain evidence="4">KACC 20510</strain>
    </source>
</reference>
<protein>
    <submittedName>
        <fullName evidence="4">Glycerophosphoryl diester phosphodiesterase membrane domain-containing protein</fullName>
    </submittedName>
</protein>
<dbReference type="InterPro" id="IPR018476">
    <property type="entry name" value="GlyceroP-diester-Pdiesterase_M"/>
</dbReference>
<accession>A0ABT8FQS6</accession>
<organism evidence="4 5">
    <name type="scientific">Microbacterium aurantiacum</name>
    <dbReference type="NCBI Taxonomy" id="162393"/>
    <lineage>
        <taxon>Bacteria</taxon>
        <taxon>Bacillati</taxon>
        <taxon>Actinomycetota</taxon>
        <taxon>Actinomycetes</taxon>
        <taxon>Micrococcales</taxon>
        <taxon>Microbacteriaceae</taxon>
        <taxon>Microbacterium</taxon>
    </lineage>
</organism>
<keyword evidence="2" id="KW-0472">Membrane</keyword>
<keyword evidence="5" id="KW-1185">Reference proteome</keyword>
<feature type="transmembrane region" description="Helical" evidence="2">
    <location>
        <begin position="274"/>
        <end position="307"/>
    </location>
</feature>
<dbReference type="Proteomes" id="UP001172731">
    <property type="component" value="Unassembled WGS sequence"/>
</dbReference>
<feature type="compositionally biased region" description="Low complexity" evidence="1">
    <location>
        <begin position="418"/>
        <end position="427"/>
    </location>
</feature>
<feature type="transmembrane region" description="Helical" evidence="2">
    <location>
        <begin position="40"/>
        <end position="69"/>
    </location>
</feature>
<keyword evidence="2" id="KW-0812">Transmembrane</keyword>
<feature type="region of interest" description="Disordered" evidence="1">
    <location>
        <begin position="385"/>
        <end position="435"/>
    </location>
</feature>
<proteinExistence type="predicted"/>
<dbReference type="Pfam" id="PF10110">
    <property type="entry name" value="GPDPase_memb"/>
    <property type="match status" value="1"/>
</dbReference>